<organism evidence="1 2">
    <name type="scientific">Thamnidium elegans</name>
    <dbReference type="NCBI Taxonomy" id="101142"/>
    <lineage>
        <taxon>Eukaryota</taxon>
        <taxon>Fungi</taxon>
        <taxon>Fungi incertae sedis</taxon>
        <taxon>Mucoromycota</taxon>
        <taxon>Mucoromycotina</taxon>
        <taxon>Mucoromycetes</taxon>
        <taxon>Mucorales</taxon>
        <taxon>Mucorineae</taxon>
        <taxon>Mucoraceae</taxon>
        <taxon>Thamnidium</taxon>
    </lineage>
</organism>
<dbReference type="AlphaFoldDB" id="A0A8H7SIQ2"/>
<keyword evidence="2" id="KW-1185">Reference proteome</keyword>
<protein>
    <submittedName>
        <fullName evidence="1">Uncharacterized protein</fullName>
    </submittedName>
</protein>
<dbReference type="Proteomes" id="UP000613177">
    <property type="component" value="Unassembled WGS sequence"/>
</dbReference>
<dbReference type="EMBL" id="JAEPRE010000297">
    <property type="protein sequence ID" value="KAG2229215.1"/>
    <property type="molecule type" value="Genomic_DNA"/>
</dbReference>
<evidence type="ECO:0000313" key="1">
    <source>
        <dbReference type="EMBL" id="KAG2229215.1"/>
    </source>
</evidence>
<proteinExistence type="predicted"/>
<accession>A0A8H7SIQ2</accession>
<name>A0A8H7SIQ2_9FUNG</name>
<comment type="caution">
    <text evidence="1">The sequence shown here is derived from an EMBL/GenBank/DDBJ whole genome shotgun (WGS) entry which is preliminary data.</text>
</comment>
<reference evidence="1" key="1">
    <citation type="submission" date="2021-01" db="EMBL/GenBank/DDBJ databases">
        <title>Metabolic potential, ecology and presence of endohyphal bacteria is reflected in genomic diversity of Mucoromycotina.</title>
        <authorList>
            <person name="Muszewska A."/>
            <person name="Okrasinska A."/>
            <person name="Steczkiewicz K."/>
            <person name="Drgas O."/>
            <person name="Orlowska M."/>
            <person name="Perlinska-Lenart U."/>
            <person name="Aleksandrzak-Piekarczyk T."/>
            <person name="Szatraj K."/>
            <person name="Zielenkiewicz U."/>
            <person name="Pilsyk S."/>
            <person name="Malc E."/>
            <person name="Mieczkowski P."/>
            <person name="Kruszewska J.S."/>
            <person name="Biernat P."/>
            <person name="Pawlowska J."/>
        </authorList>
    </citation>
    <scope>NUCLEOTIDE SEQUENCE</scope>
    <source>
        <strain evidence="1">WA0000018081</strain>
    </source>
</reference>
<sequence>MGNNPSGEFYPYNGYEYNTEQDMYNRRMYSSAYNSYYPSMGYGQQTPNYYNSYGHQQQYYPSAYQSPYNSLGYGGYGAMGYQQAAYGGYNTTPQYVSSMYGSPAAYGSYNNYYPYNVQRPYM</sequence>
<gene>
    <name evidence="1" type="ORF">INT48_007685</name>
</gene>
<dbReference type="OrthoDB" id="10478258at2759"/>
<evidence type="ECO:0000313" key="2">
    <source>
        <dbReference type="Proteomes" id="UP000613177"/>
    </source>
</evidence>